<proteinExistence type="predicted"/>
<dbReference type="OrthoDB" id="2440826at2759"/>
<dbReference type="EMBL" id="CAJVPV010010630">
    <property type="protein sequence ID" value="CAG8653333.1"/>
    <property type="molecule type" value="Genomic_DNA"/>
</dbReference>
<name>A0A9N9DW90_9GLOM</name>
<accession>A0A9N9DW90</accession>
<reference evidence="1" key="1">
    <citation type="submission" date="2021-06" db="EMBL/GenBank/DDBJ databases">
        <authorList>
            <person name="Kallberg Y."/>
            <person name="Tangrot J."/>
            <person name="Rosling A."/>
        </authorList>
    </citation>
    <scope>NUCLEOTIDE SEQUENCE</scope>
    <source>
        <strain evidence="1">CL551</strain>
    </source>
</reference>
<comment type="caution">
    <text evidence="1">The sequence shown here is derived from an EMBL/GenBank/DDBJ whole genome shotgun (WGS) entry which is preliminary data.</text>
</comment>
<gene>
    <name evidence="1" type="ORF">AMORRO_LOCUS10070</name>
</gene>
<keyword evidence="2" id="KW-1185">Reference proteome</keyword>
<dbReference type="AlphaFoldDB" id="A0A9N9DW90"/>
<evidence type="ECO:0000313" key="1">
    <source>
        <dbReference type="EMBL" id="CAG8653333.1"/>
    </source>
</evidence>
<dbReference type="Proteomes" id="UP000789342">
    <property type="component" value="Unassembled WGS sequence"/>
</dbReference>
<protein>
    <submittedName>
        <fullName evidence="1">2847_t:CDS:1</fullName>
    </submittedName>
</protein>
<organism evidence="1 2">
    <name type="scientific">Acaulospora morrowiae</name>
    <dbReference type="NCBI Taxonomy" id="94023"/>
    <lineage>
        <taxon>Eukaryota</taxon>
        <taxon>Fungi</taxon>
        <taxon>Fungi incertae sedis</taxon>
        <taxon>Mucoromycota</taxon>
        <taxon>Glomeromycotina</taxon>
        <taxon>Glomeromycetes</taxon>
        <taxon>Diversisporales</taxon>
        <taxon>Acaulosporaceae</taxon>
        <taxon>Acaulospora</taxon>
    </lineage>
</organism>
<sequence>MSERNLVETIEDKEIIIEQSINNIWKATKGMILSIAFDNLKRQAITTLNNYDIATTNLDAPSAVLINTADFNEIRKILLGSNENEPIFIRDASEDESAQEETTKLIKPLNGIQISELGTAEITISPHAKEKIPEPISQSILPTQILEPDGSPTLPTHALTSESVVEKLVTPSTPPNQIWTLTSSITLLPTPQS</sequence>
<evidence type="ECO:0000313" key="2">
    <source>
        <dbReference type="Proteomes" id="UP000789342"/>
    </source>
</evidence>